<evidence type="ECO:0000313" key="3">
    <source>
        <dbReference type="EMBL" id="SFN43904.1"/>
    </source>
</evidence>
<evidence type="ECO:0000313" key="4">
    <source>
        <dbReference type="Proteomes" id="UP000198705"/>
    </source>
</evidence>
<keyword evidence="4" id="KW-1185">Reference proteome</keyword>
<feature type="chain" id="PRO_5011441941" evidence="1">
    <location>
        <begin position="20"/>
        <end position="265"/>
    </location>
</feature>
<dbReference type="STRING" id="649333.SAMN04487989_101429"/>
<dbReference type="Proteomes" id="UP000198705">
    <property type="component" value="Unassembled WGS sequence"/>
</dbReference>
<protein>
    <submittedName>
        <fullName evidence="3">META domain-containing protein</fullName>
    </submittedName>
</protein>
<dbReference type="Gene3D" id="2.40.128.270">
    <property type="match status" value="1"/>
</dbReference>
<dbReference type="Pfam" id="PF03724">
    <property type="entry name" value="META"/>
    <property type="match status" value="1"/>
</dbReference>
<dbReference type="RefSeq" id="WP_092205993.1">
    <property type="nucleotide sequence ID" value="NZ_FOVN01000001.1"/>
</dbReference>
<dbReference type="PROSITE" id="PS51257">
    <property type="entry name" value="PROKAR_LIPOPROTEIN"/>
    <property type="match status" value="1"/>
</dbReference>
<accession>A0A1I4Z0X2</accession>
<dbReference type="PANTHER" id="PTHR35535:SF1">
    <property type="entry name" value="HEAT SHOCK PROTEIN HSLJ"/>
    <property type="match status" value="1"/>
</dbReference>
<keyword evidence="1" id="KW-0732">Signal</keyword>
<organism evidence="3 4">
    <name type="scientific">Bizionia echini</name>
    <dbReference type="NCBI Taxonomy" id="649333"/>
    <lineage>
        <taxon>Bacteria</taxon>
        <taxon>Pseudomonadati</taxon>
        <taxon>Bacteroidota</taxon>
        <taxon>Flavobacteriia</taxon>
        <taxon>Flavobacteriales</taxon>
        <taxon>Flavobacteriaceae</taxon>
        <taxon>Bizionia</taxon>
    </lineage>
</organism>
<dbReference type="AlphaFoldDB" id="A0A1I4Z0X2"/>
<dbReference type="InterPro" id="IPR005184">
    <property type="entry name" value="DUF306_Meta_HslJ"/>
</dbReference>
<name>A0A1I4Z0X2_9FLAO</name>
<gene>
    <name evidence="3" type="ORF">SAMN04487989_101429</name>
</gene>
<dbReference type="PANTHER" id="PTHR35535">
    <property type="entry name" value="HEAT SHOCK PROTEIN HSLJ"/>
    <property type="match status" value="1"/>
</dbReference>
<feature type="domain" description="DUF306" evidence="2">
    <location>
        <begin position="31"/>
        <end position="134"/>
    </location>
</feature>
<evidence type="ECO:0000259" key="2">
    <source>
        <dbReference type="Pfam" id="PF03724"/>
    </source>
</evidence>
<sequence length="265" mass="29233">MKYISLFFTCLFICSCGNAKEASAMTTQTELAGNYNITSVYGNQLDSKDLLIRFSLEKKMISGFSGCNQFSGSYENKGAALNFSPLASTRKMCRPEANKTEQDILKALNETIRFTENNQVITFYDLDNKVVMTLAKPEPSNSQVADKQKDYKVEYTAISRGSYMLINYENNSISFQKERNSKPQVKALSKSQIASLNAKIGALNLNELESLEPPSKAHQYDGAAIAGLKISTGSSNYQTPSFDAGNPPKTIEALVSELIGYIEKP</sequence>
<dbReference type="OrthoDB" id="880459at2"/>
<dbReference type="EMBL" id="FOVN01000001">
    <property type="protein sequence ID" value="SFN43904.1"/>
    <property type="molecule type" value="Genomic_DNA"/>
</dbReference>
<evidence type="ECO:0000256" key="1">
    <source>
        <dbReference type="SAM" id="SignalP"/>
    </source>
</evidence>
<dbReference type="InterPro" id="IPR053147">
    <property type="entry name" value="Hsp_HslJ-like"/>
</dbReference>
<feature type="signal peptide" evidence="1">
    <location>
        <begin position="1"/>
        <end position="19"/>
    </location>
</feature>
<proteinExistence type="predicted"/>
<reference evidence="4" key="1">
    <citation type="submission" date="2016-10" db="EMBL/GenBank/DDBJ databases">
        <authorList>
            <person name="Varghese N."/>
            <person name="Submissions S."/>
        </authorList>
    </citation>
    <scope>NUCLEOTIDE SEQUENCE [LARGE SCALE GENOMIC DNA]</scope>
    <source>
        <strain evidence="4">DSM 23925</strain>
    </source>
</reference>
<dbReference type="InterPro" id="IPR038670">
    <property type="entry name" value="HslJ-like_sf"/>
</dbReference>